<reference evidence="4 5" key="1">
    <citation type="submission" date="2015-07" db="EMBL/GenBank/DDBJ databases">
        <authorList>
            <consortium name="Pathogen Informatics"/>
        </authorList>
    </citation>
    <scope>NUCLEOTIDE SEQUENCE [LARGE SCALE GENOMIC DNA]</scope>
    <source>
        <strain evidence="3 4">A316</strain>
        <strain evidence="2 5">A51</strain>
    </source>
</reference>
<dbReference type="Proteomes" id="UP000041770">
    <property type="component" value="Unassembled WGS sequence"/>
</dbReference>
<evidence type="ECO:0000313" key="3">
    <source>
        <dbReference type="EMBL" id="CSD14681.1"/>
    </source>
</evidence>
<dbReference type="EMBL" id="CWOW01000026">
    <property type="protein sequence ID" value="CSB11514.1"/>
    <property type="molecule type" value="Genomic_DNA"/>
</dbReference>
<dbReference type="Proteomes" id="UP000044806">
    <property type="component" value="Unassembled WGS sequence"/>
</dbReference>
<dbReference type="EMBL" id="CWQY01000031">
    <property type="protein sequence ID" value="CSD14681.1"/>
    <property type="molecule type" value="Genomic_DNA"/>
</dbReference>
<evidence type="ECO:0000313" key="4">
    <source>
        <dbReference type="Proteomes" id="UP000041770"/>
    </source>
</evidence>
<evidence type="ECO:0000313" key="2">
    <source>
        <dbReference type="EMBL" id="CSB11514.1"/>
    </source>
</evidence>
<evidence type="ECO:0000313" key="5">
    <source>
        <dbReference type="Proteomes" id="UP000044806"/>
    </source>
</evidence>
<gene>
    <name evidence="2" type="ORF">ERS013165_03431</name>
    <name evidence="3" type="ORF">ERS013200_03319</name>
</gene>
<organism evidence="2 5">
    <name type="scientific">Vibrio cholerae</name>
    <dbReference type="NCBI Taxonomy" id="666"/>
    <lineage>
        <taxon>Bacteria</taxon>
        <taxon>Pseudomonadati</taxon>
        <taxon>Pseudomonadota</taxon>
        <taxon>Gammaproteobacteria</taxon>
        <taxon>Vibrionales</taxon>
        <taxon>Vibrionaceae</taxon>
        <taxon>Vibrio</taxon>
    </lineage>
</organism>
<accession>A0A655ZEM3</accession>
<evidence type="ECO:0000256" key="1">
    <source>
        <dbReference type="SAM" id="MobiDB-lite"/>
    </source>
</evidence>
<proteinExistence type="predicted"/>
<dbReference type="AlphaFoldDB" id="A0A655ZEM3"/>
<name>A0A655ZEM3_VIBCL</name>
<sequence length="107" mass="12699">MRRGRANHQVDVTTHQNEGEEQHGSRQSDVFQEIRAEYRQYLTKLCPTKEGNELRRKKYQHNVHAHRRHRFRHRINHITIGFHRANHTAIDIAGNSKKDKDKGDDAL</sequence>
<feature type="compositionally biased region" description="Basic and acidic residues" evidence="1">
    <location>
        <begin position="17"/>
        <end position="31"/>
    </location>
</feature>
<feature type="region of interest" description="Disordered" evidence="1">
    <location>
        <begin position="1"/>
        <end position="31"/>
    </location>
</feature>
<protein>
    <submittedName>
        <fullName evidence="2">Uncharacterized protein</fullName>
    </submittedName>
</protein>